<dbReference type="GO" id="GO:0044732">
    <property type="term" value="C:mitotic spindle pole body"/>
    <property type="evidence" value="ECO:0007669"/>
    <property type="project" value="TreeGrafter"/>
</dbReference>
<feature type="region of interest" description="Disordered" evidence="1">
    <location>
        <begin position="394"/>
        <end position="647"/>
    </location>
</feature>
<gene>
    <name evidence="2" type="ORF">PAC_03606</name>
</gene>
<dbReference type="PANTHER" id="PTHR35140">
    <property type="entry name" value="MITOTIC CHECK POINT PROTEIN BFA1"/>
    <property type="match status" value="1"/>
</dbReference>
<dbReference type="EMBL" id="FJOG01000004">
    <property type="protein sequence ID" value="CZR53726.1"/>
    <property type="molecule type" value="Genomic_DNA"/>
</dbReference>
<dbReference type="InterPro" id="IPR034586">
    <property type="entry name" value="Bfa1/Byr4"/>
</dbReference>
<feature type="compositionally biased region" description="Polar residues" evidence="1">
    <location>
        <begin position="396"/>
        <end position="414"/>
    </location>
</feature>
<feature type="compositionally biased region" description="Low complexity" evidence="1">
    <location>
        <begin position="462"/>
        <end position="478"/>
    </location>
</feature>
<feature type="compositionally biased region" description="Polar residues" evidence="1">
    <location>
        <begin position="157"/>
        <end position="166"/>
    </location>
</feature>
<feature type="compositionally biased region" description="Basic residues" evidence="1">
    <location>
        <begin position="593"/>
        <end position="603"/>
    </location>
</feature>
<protein>
    <submittedName>
        <fullName evidence="2">Related to cytokinesis inhibitor byr4</fullName>
    </submittedName>
</protein>
<dbReference type="GO" id="GO:0031578">
    <property type="term" value="P:mitotic spindle orientation checkpoint signaling"/>
    <property type="evidence" value="ECO:0007669"/>
    <property type="project" value="TreeGrafter"/>
</dbReference>
<dbReference type="STRING" id="576137.A0A1L7WLT1"/>
<name>A0A1L7WLT1_9HELO</name>
<feature type="compositionally biased region" description="Basic and acidic residues" evidence="1">
    <location>
        <begin position="46"/>
        <end position="78"/>
    </location>
</feature>
<feature type="region of interest" description="Disordered" evidence="1">
    <location>
        <begin position="780"/>
        <end position="805"/>
    </location>
</feature>
<feature type="compositionally biased region" description="Low complexity" evidence="1">
    <location>
        <begin position="300"/>
        <end position="314"/>
    </location>
</feature>
<feature type="region of interest" description="Disordered" evidence="1">
    <location>
        <begin position="929"/>
        <end position="958"/>
    </location>
</feature>
<feature type="compositionally biased region" description="Low complexity" evidence="1">
    <location>
        <begin position="616"/>
        <end position="639"/>
    </location>
</feature>
<evidence type="ECO:0000313" key="2">
    <source>
        <dbReference type="EMBL" id="CZR53726.1"/>
    </source>
</evidence>
<feature type="compositionally biased region" description="Basic and acidic residues" evidence="1">
    <location>
        <begin position="536"/>
        <end position="546"/>
    </location>
</feature>
<feature type="compositionally biased region" description="Acidic residues" evidence="1">
    <location>
        <begin position="15"/>
        <end position="24"/>
    </location>
</feature>
<feature type="compositionally biased region" description="Basic and acidic residues" evidence="1">
    <location>
        <begin position="338"/>
        <end position="368"/>
    </location>
</feature>
<dbReference type="PANTHER" id="PTHR35140:SF1">
    <property type="entry name" value="MITOTIC CHECK POINT PROTEIN BFA1"/>
    <property type="match status" value="1"/>
</dbReference>
<keyword evidence="3" id="KW-1185">Reference proteome</keyword>
<reference evidence="2 3" key="1">
    <citation type="submission" date="2016-03" db="EMBL/GenBank/DDBJ databases">
        <authorList>
            <person name="Ploux O."/>
        </authorList>
    </citation>
    <scope>NUCLEOTIDE SEQUENCE [LARGE SCALE GENOMIC DNA]</scope>
    <source>
        <strain evidence="2 3">UAMH 11012</strain>
    </source>
</reference>
<sequence length="1011" mass="111589">MDQLTLRPRKAVDPEPIENWDDDDLEIGGDDLTFRSASLATTSASHHRDSISSRLSIRSDFDSNHGDEEKQVHVPGDDERSTFDAIATATKAGIPIPQNVPASALLGGTIKRLGGRKIKKMIQEDWEDGDLELPMDGGLQIKRQDGSNFPDALRQVSGPTSAQTSPVKHLQPAPKFNISPRPDLKPKMASSNLLDRFRDEDDDDFFGDGGDTIKVVKSRQVPRLIPPIPPTPQKKDSPTNADDDFEQDFQLPSDGEPLKLSTRRDIPRTPASSQDDFDEWGEGGSLGTRHGGTKRDRTSNRSSSSALSPSVSSSLTIESEDEGLDGLVLPTGPIAFDDILKRRQQDRSPDHQTEEKQPSKRAEAKEDFLSGLEIGDGDVFDSSKLTLNRNIKLKTTRQTSPTRPKTAVSLTFTNKPAAVPSRLPRPLAGHERAPSSLEPVSESGGPILKSTRRSQSRLGGHSAQSSITSIATPTTPSSVHSLPPSTPRRRDLGSKPSITALRNEPTTTNAQLLKLKRSMPTMRSYPQSPAKPMGSRYERPPSRTDSSRPNSMSRPKTPVERDRSGAESSMSHARKNPVPFLPAGASGSQSHHVTIKTSRHFRRHDSESSNASIELRPSSRAVSRSTVRSPSPRRNPNPRGAEALARDAAVKRQITKPIRRRHFGDGFELDGFDDLPTSRDTEQRFIKEPVGRGPPKLSALRNKIHQDALPSRTTTPAPLTPYSPARARDELPRFARDTNASRMAREHSLAQRAPSAQGAPLAALTNQWKAKVAATTGLSNVHAQGLKPKKTRGPPQKPKLIKPLGSFNPKSINGMFYNPQTYRWEGNENDLSPFDAPASSPSTASVPSHYFREKDHQIYREKENSTPRPALIQNVNSSQNVQVVGGMVFDPQRMCWLKMPSQTSQGKSEAGDTMDGFDAFDDEEDVFKDVPDLEDNPTKEAEEVGGRKSDGASGLKDDWLVGEEFDVGPEFVKRQREEEERWRRKCEKWVGTSLERGGDEWRWSIRDVVNQ</sequence>
<dbReference type="GO" id="GO:1990334">
    <property type="term" value="C:Bfa1-Bub2 complex"/>
    <property type="evidence" value="ECO:0007669"/>
    <property type="project" value="InterPro"/>
</dbReference>
<accession>A0A1L7WLT1</accession>
<evidence type="ECO:0000313" key="3">
    <source>
        <dbReference type="Proteomes" id="UP000184330"/>
    </source>
</evidence>
<organism evidence="2 3">
    <name type="scientific">Phialocephala subalpina</name>
    <dbReference type="NCBI Taxonomy" id="576137"/>
    <lineage>
        <taxon>Eukaryota</taxon>
        <taxon>Fungi</taxon>
        <taxon>Dikarya</taxon>
        <taxon>Ascomycota</taxon>
        <taxon>Pezizomycotina</taxon>
        <taxon>Leotiomycetes</taxon>
        <taxon>Helotiales</taxon>
        <taxon>Mollisiaceae</taxon>
        <taxon>Phialocephala</taxon>
        <taxon>Phialocephala fortinii species complex</taxon>
    </lineage>
</organism>
<feature type="region of interest" description="Disordered" evidence="1">
    <location>
        <begin position="40"/>
        <end position="78"/>
    </location>
</feature>
<proteinExistence type="predicted"/>
<feature type="region of interest" description="Disordered" evidence="1">
    <location>
        <begin position="154"/>
        <end position="380"/>
    </location>
</feature>
<dbReference type="AlphaFoldDB" id="A0A1L7WLT1"/>
<evidence type="ECO:0000256" key="1">
    <source>
        <dbReference type="SAM" id="MobiDB-lite"/>
    </source>
</evidence>
<dbReference type="GO" id="GO:0005096">
    <property type="term" value="F:GTPase activator activity"/>
    <property type="evidence" value="ECO:0007669"/>
    <property type="project" value="InterPro"/>
</dbReference>
<feature type="region of interest" description="Disordered" evidence="1">
    <location>
        <begin position="1"/>
        <end position="24"/>
    </location>
</feature>
<dbReference type="OrthoDB" id="19159at2759"/>
<dbReference type="Proteomes" id="UP000184330">
    <property type="component" value="Unassembled WGS sequence"/>
</dbReference>